<feature type="transmembrane region" description="Helical" evidence="3">
    <location>
        <begin position="61"/>
        <end position="82"/>
    </location>
</feature>
<dbReference type="SUPFAM" id="SSF103473">
    <property type="entry name" value="MFS general substrate transporter"/>
    <property type="match status" value="1"/>
</dbReference>
<feature type="non-terminal residue" evidence="4">
    <location>
        <position position="117"/>
    </location>
</feature>
<evidence type="ECO:0000256" key="1">
    <source>
        <dbReference type="ARBA" id="ARBA00004429"/>
    </source>
</evidence>
<keyword evidence="3" id="KW-0472">Membrane</keyword>
<dbReference type="EMBL" id="DAAUBO010000039">
    <property type="protein sequence ID" value="HAF1010543.1"/>
    <property type="molecule type" value="Genomic_DNA"/>
</dbReference>
<evidence type="ECO:0008006" key="5">
    <source>
        <dbReference type="Google" id="ProtNLM"/>
    </source>
</evidence>
<evidence type="ECO:0000256" key="2">
    <source>
        <dbReference type="ARBA" id="ARBA00022519"/>
    </source>
</evidence>
<gene>
    <name evidence="4" type="ORF">G9W12_002494</name>
</gene>
<feature type="transmembrane region" description="Helical" evidence="3">
    <location>
        <begin position="88"/>
        <end position="107"/>
    </location>
</feature>
<evidence type="ECO:0000256" key="3">
    <source>
        <dbReference type="SAM" id="Phobius"/>
    </source>
</evidence>
<dbReference type="GO" id="GO:0005886">
    <property type="term" value="C:plasma membrane"/>
    <property type="evidence" value="ECO:0007669"/>
    <property type="project" value="UniProtKB-SubCell"/>
</dbReference>
<name>A0A741UXS9_SALER</name>
<keyword evidence="3" id="KW-0812">Transmembrane</keyword>
<evidence type="ECO:0000313" key="4">
    <source>
        <dbReference type="EMBL" id="HAF1010543.1"/>
    </source>
</evidence>
<organism evidence="4">
    <name type="scientific">Salmonella enterica</name>
    <name type="common">Salmonella choleraesuis</name>
    <dbReference type="NCBI Taxonomy" id="28901"/>
    <lineage>
        <taxon>Bacteria</taxon>
        <taxon>Pseudomonadati</taxon>
        <taxon>Pseudomonadota</taxon>
        <taxon>Gammaproteobacteria</taxon>
        <taxon>Enterobacterales</taxon>
        <taxon>Enterobacteriaceae</taxon>
        <taxon>Salmonella</taxon>
    </lineage>
</organism>
<reference evidence="4" key="1">
    <citation type="journal article" date="2018" name="Genome Biol.">
        <title>SKESA: strategic k-mer extension for scrupulous assemblies.</title>
        <authorList>
            <person name="Souvorov A."/>
            <person name="Agarwala R."/>
            <person name="Lipman D.J."/>
        </authorList>
    </citation>
    <scope>NUCLEOTIDE SEQUENCE</scope>
    <source>
        <strain evidence="4">15-6082</strain>
    </source>
</reference>
<comment type="caution">
    <text evidence="4">The sequence shown here is derived from an EMBL/GenBank/DDBJ whole genome shotgun (WGS) entry which is preliminary data.</text>
</comment>
<keyword evidence="2" id="KW-0997">Cell inner membrane</keyword>
<comment type="subcellular location">
    <subcellularLocation>
        <location evidence="1">Cell inner membrane</location>
        <topology evidence="1">Multi-pass membrane protein</topology>
    </subcellularLocation>
</comment>
<keyword evidence="2" id="KW-1003">Cell membrane</keyword>
<feature type="transmembrane region" description="Helical" evidence="3">
    <location>
        <begin position="27"/>
        <end position="49"/>
    </location>
</feature>
<accession>A0A741UXS9</accession>
<dbReference type="AlphaFoldDB" id="A0A741UXS9"/>
<reference evidence="4" key="2">
    <citation type="submission" date="2018-07" db="EMBL/GenBank/DDBJ databases">
        <authorList>
            <consortium name="NCBI Pathogen Detection Project"/>
        </authorList>
    </citation>
    <scope>NUCLEOTIDE SEQUENCE</scope>
    <source>
        <strain evidence="4">15-6082</strain>
    </source>
</reference>
<proteinExistence type="predicted"/>
<protein>
    <recommendedName>
        <fullName evidence="5">Sugar porter family MFS transporter</fullName>
    </recommendedName>
</protein>
<dbReference type="InterPro" id="IPR036259">
    <property type="entry name" value="MFS_trans_sf"/>
</dbReference>
<sequence>MEITLPSMSDKKWTCADLLSSYRFWGITFFFLVLSFISSLGSSYGVYFWSKSLSIPADRIGVILVCGQLGYLLGMVASWFVCRIKNCYPFYFVALLLIIGVVCSFCINGPSDVVRLI</sequence>
<keyword evidence="3" id="KW-1133">Transmembrane helix</keyword>